<evidence type="ECO:0000256" key="4">
    <source>
        <dbReference type="ARBA" id="ARBA00022737"/>
    </source>
</evidence>
<sequence>MKMFYKLIIFISLAAFVECTCNTRDQELLTKAFSSVTGFNSSWFKSMDSNCTNPHITNINLSSRNLSGTLSWIFFRNLTQLHTINLSNNSLKGSVPGWFWSIPTLIQLDLSKNRLGGTIGSGPFSGPGQSSSIQVLNLAQNRFTILAHLSNFPNLTSLDLSNNDLKVLPFGFNNLTKLEYLNISKCNIVGNPKPISVLHGLKYFDVSRNYMNGTFPSDFPSLDGLKFLNISFNSFSGHISKENVQNFGQLAFIHAGNFTNNTSKNIQNLNVKPHKISSPPIKTPQPQNPIKRKHKIKNTHLILATTLATSLLALAILVCIYCMYRKRKLAKMNKWAISKPIQTPFKIEKSGPFSFETESGTSWVADLKEPSSAPVVMFEKPLINYLTFKDLIAATSHFGKESLLAEGRCGPVYRAVLPGDLHVAIKVLENARDIDHDKAKVMFEEISKLKHPNLLPISGYCIAGKEKLALYEFMANGDLHQWLHEELPTGRLDVEDWSTDTWDHRNDIENRSHILSPEITTWRMRHRIAVGIARGLAYLHHGQSKPVVHGHFVSSNILLSDELEPRVTDFGLSQDRVSGSIEADVYSFGTVLVELLTGQPGSEETIEWTRRLVREGRGVDALDSRLKLGDDSVSEMVECLRVGYLCTAESPRKRPTMQQVVGLLKDVHPVMDVLN</sequence>
<dbReference type="PANTHER" id="PTHR48006">
    <property type="entry name" value="LEUCINE-RICH REPEAT-CONTAINING PROTEIN DDB_G0281931-RELATED"/>
    <property type="match status" value="1"/>
</dbReference>
<keyword evidence="11" id="KW-1185">Reference proteome</keyword>
<keyword evidence="10" id="KW-0675">Receptor</keyword>
<feature type="domain" description="Protein kinase" evidence="9">
    <location>
        <begin position="398"/>
        <end position="671"/>
    </location>
</feature>
<dbReference type="AlphaFoldDB" id="A0AAD8HKB7"/>
<gene>
    <name evidence="10" type="ORF">POM88_034903</name>
</gene>
<evidence type="ECO:0000256" key="6">
    <source>
        <dbReference type="ARBA" id="ARBA00023136"/>
    </source>
</evidence>
<dbReference type="PROSITE" id="PS50011">
    <property type="entry name" value="PROTEIN_KINASE_DOM"/>
    <property type="match status" value="1"/>
</dbReference>
<dbReference type="InterPro" id="IPR003591">
    <property type="entry name" value="Leu-rich_rpt_typical-subtyp"/>
</dbReference>
<dbReference type="SUPFAM" id="SSF56112">
    <property type="entry name" value="Protein kinase-like (PK-like)"/>
    <property type="match status" value="1"/>
</dbReference>
<keyword evidence="10" id="KW-0808">Transferase</keyword>
<dbReference type="SMART" id="SM00369">
    <property type="entry name" value="LRR_TYP"/>
    <property type="match status" value="2"/>
</dbReference>
<dbReference type="InterPro" id="IPR001245">
    <property type="entry name" value="Ser-Thr/Tyr_kinase_cat_dom"/>
</dbReference>
<dbReference type="GO" id="GO:0005524">
    <property type="term" value="F:ATP binding"/>
    <property type="evidence" value="ECO:0007669"/>
    <property type="project" value="InterPro"/>
</dbReference>
<dbReference type="InterPro" id="IPR000719">
    <property type="entry name" value="Prot_kinase_dom"/>
</dbReference>
<organism evidence="10 11">
    <name type="scientific">Heracleum sosnowskyi</name>
    <dbReference type="NCBI Taxonomy" id="360622"/>
    <lineage>
        <taxon>Eukaryota</taxon>
        <taxon>Viridiplantae</taxon>
        <taxon>Streptophyta</taxon>
        <taxon>Embryophyta</taxon>
        <taxon>Tracheophyta</taxon>
        <taxon>Spermatophyta</taxon>
        <taxon>Magnoliopsida</taxon>
        <taxon>eudicotyledons</taxon>
        <taxon>Gunneridae</taxon>
        <taxon>Pentapetalae</taxon>
        <taxon>asterids</taxon>
        <taxon>campanulids</taxon>
        <taxon>Apiales</taxon>
        <taxon>Apiaceae</taxon>
        <taxon>Apioideae</taxon>
        <taxon>apioid superclade</taxon>
        <taxon>Tordylieae</taxon>
        <taxon>Tordyliinae</taxon>
        <taxon>Heracleum</taxon>
    </lineage>
</organism>
<reference evidence="10" key="1">
    <citation type="submission" date="2023-02" db="EMBL/GenBank/DDBJ databases">
        <title>Genome of toxic invasive species Heracleum sosnowskyi carries increased number of genes despite the absence of recent whole-genome duplications.</title>
        <authorList>
            <person name="Schelkunov M."/>
            <person name="Shtratnikova V."/>
            <person name="Makarenko M."/>
            <person name="Klepikova A."/>
            <person name="Omelchenko D."/>
            <person name="Novikova G."/>
            <person name="Obukhova E."/>
            <person name="Bogdanov V."/>
            <person name="Penin A."/>
            <person name="Logacheva M."/>
        </authorList>
    </citation>
    <scope>NUCLEOTIDE SEQUENCE</scope>
    <source>
        <strain evidence="10">Hsosn_3</strain>
        <tissue evidence="10">Leaf</tissue>
    </source>
</reference>
<dbReference type="Gene3D" id="1.10.510.10">
    <property type="entry name" value="Transferase(Phosphotransferase) domain 1"/>
    <property type="match status" value="2"/>
</dbReference>
<dbReference type="GO" id="GO:0051707">
    <property type="term" value="P:response to other organism"/>
    <property type="evidence" value="ECO:0007669"/>
    <property type="project" value="UniProtKB-ARBA"/>
</dbReference>
<dbReference type="EMBL" id="JAUIZM010000008">
    <property type="protein sequence ID" value="KAK1368811.1"/>
    <property type="molecule type" value="Genomic_DNA"/>
</dbReference>
<keyword evidence="2" id="KW-0433">Leucine-rich repeat</keyword>
<comment type="caution">
    <text evidence="10">The sequence shown here is derived from an EMBL/GenBank/DDBJ whole genome shotgun (WGS) entry which is preliminary data.</text>
</comment>
<reference evidence="10" key="2">
    <citation type="submission" date="2023-05" db="EMBL/GenBank/DDBJ databases">
        <authorList>
            <person name="Schelkunov M.I."/>
        </authorList>
    </citation>
    <scope>NUCLEOTIDE SEQUENCE</scope>
    <source>
        <strain evidence="10">Hsosn_3</strain>
        <tissue evidence="10">Leaf</tissue>
    </source>
</reference>
<feature type="signal peptide" evidence="8">
    <location>
        <begin position="1"/>
        <end position="19"/>
    </location>
</feature>
<name>A0AAD8HKB7_9APIA</name>
<dbReference type="FunFam" id="3.30.200.20:FF:000466">
    <property type="entry name" value="Putative LRR receptor-like serine/threonine-protein kinase"/>
    <property type="match status" value="1"/>
</dbReference>
<evidence type="ECO:0000256" key="7">
    <source>
        <dbReference type="SAM" id="Phobius"/>
    </source>
</evidence>
<keyword evidence="3 7" id="KW-0812">Transmembrane</keyword>
<dbReference type="Pfam" id="PF12799">
    <property type="entry name" value="LRR_4"/>
    <property type="match status" value="1"/>
</dbReference>
<dbReference type="Proteomes" id="UP001237642">
    <property type="component" value="Unassembled WGS sequence"/>
</dbReference>
<feature type="chain" id="PRO_5042154295" evidence="8">
    <location>
        <begin position="20"/>
        <end position="675"/>
    </location>
</feature>
<protein>
    <submittedName>
        <fullName evidence="10">Calmodulin-binding receptor kinase CaMRLK</fullName>
    </submittedName>
</protein>
<comment type="subcellular location">
    <subcellularLocation>
        <location evidence="1">Membrane</location>
        <topology evidence="1">Single-pass type I membrane protein</topology>
    </subcellularLocation>
</comment>
<keyword evidence="4" id="KW-0677">Repeat</keyword>
<dbReference type="GO" id="GO:0006952">
    <property type="term" value="P:defense response"/>
    <property type="evidence" value="ECO:0007669"/>
    <property type="project" value="UniProtKB-ARBA"/>
</dbReference>
<dbReference type="PROSITE" id="PS51450">
    <property type="entry name" value="LRR"/>
    <property type="match status" value="1"/>
</dbReference>
<keyword evidence="6 7" id="KW-0472">Membrane</keyword>
<evidence type="ECO:0000313" key="11">
    <source>
        <dbReference type="Proteomes" id="UP001237642"/>
    </source>
</evidence>
<feature type="transmembrane region" description="Helical" evidence="7">
    <location>
        <begin position="301"/>
        <end position="324"/>
    </location>
</feature>
<dbReference type="SUPFAM" id="SSF52058">
    <property type="entry name" value="L domain-like"/>
    <property type="match status" value="1"/>
</dbReference>
<evidence type="ECO:0000256" key="2">
    <source>
        <dbReference type="ARBA" id="ARBA00022614"/>
    </source>
</evidence>
<dbReference type="InterPro" id="IPR001611">
    <property type="entry name" value="Leu-rich_rpt"/>
</dbReference>
<dbReference type="InterPro" id="IPR051824">
    <property type="entry name" value="LRR_Rcpt-Like_S/T_Kinase"/>
</dbReference>
<dbReference type="Gene3D" id="3.30.200.20">
    <property type="entry name" value="Phosphorylase Kinase, domain 1"/>
    <property type="match status" value="1"/>
</dbReference>
<dbReference type="PANTHER" id="PTHR48006:SF10">
    <property type="entry name" value="CALMODULIN-BINDING RECEPTOR KINASE CAMRLK"/>
    <property type="match status" value="1"/>
</dbReference>
<evidence type="ECO:0000313" key="10">
    <source>
        <dbReference type="EMBL" id="KAK1368811.1"/>
    </source>
</evidence>
<evidence type="ECO:0000256" key="3">
    <source>
        <dbReference type="ARBA" id="ARBA00022692"/>
    </source>
</evidence>
<dbReference type="Gene3D" id="3.80.10.10">
    <property type="entry name" value="Ribonuclease Inhibitor"/>
    <property type="match status" value="2"/>
</dbReference>
<dbReference type="Pfam" id="PF13855">
    <property type="entry name" value="LRR_8"/>
    <property type="match status" value="1"/>
</dbReference>
<evidence type="ECO:0000256" key="5">
    <source>
        <dbReference type="ARBA" id="ARBA00022989"/>
    </source>
</evidence>
<dbReference type="GO" id="GO:0004672">
    <property type="term" value="F:protein kinase activity"/>
    <property type="evidence" value="ECO:0007669"/>
    <property type="project" value="InterPro"/>
</dbReference>
<evidence type="ECO:0000256" key="8">
    <source>
        <dbReference type="SAM" id="SignalP"/>
    </source>
</evidence>
<keyword evidence="8" id="KW-0732">Signal</keyword>
<accession>A0AAD8HKB7</accession>
<dbReference type="InterPro" id="IPR011009">
    <property type="entry name" value="Kinase-like_dom_sf"/>
</dbReference>
<proteinExistence type="predicted"/>
<dbReference type="GO" id="GO:0016020">
    <property type="term" value="C:membrane"/>
    <property type="evidence" value="ECO:0007669"/>
    <property type="project" value="UniProtKB-SubCell"/>
</dbReference>
<dbReference type="Pfam" id="PF07714">
    <property type="entry name" value="PK_Tyr_Ser-Thr"/>
    <property type="match status" value="1"/>
</dbReference>
<dbReference type="InterPro" id="IPR032675">
    <property type="entry name" value="LRR_dom_sf"/>
</dbReference>
<keyword evidence="10" id="KW-0418">Kinase</keyword>
<keyword evidence="5 7" id="KW-1133">Transmembrane helix</keyword>
<evidence type="ECO:0000256" key="1">
    <source>
        <dbReference type="ARBA" id="ARBA00004479"/>
    </source>
</evidence>
<dbReference type="InterPro" id="IPR025875">
    <property type="entry name" value="Leu-rich_rpt_4"/>
</dbReference>
<evidence type="ECO:0000259" key="9">
    <source>
        <dbReference type="PROSITE" id="PS50011"/>
    </source>
</evidence>